<gene>
    <name evidence="1" type="ORF">CA2015_1116</name>
</gene>
<name>A0A0H4PBS6_9BACT</name>
<keyword evidence="2" id="KW-1185">Reference proteome</keyword>
<dbReference type="OrthoDB" id="583431at2"/>
<evidence type="ECO:0000313" key="2">
    <source>
        <dbReference type="Proteomes" id="UP000036520"/>
    </source>
</evidence>
<proteinExistence type="predicted"/>
<reference evidence="1 2" key="1">
    <citation type="submission" date="2015-07" db="EMBL/GenBank/DDBJ databases">
        <authorList>
            <person name="Kim K.M."/>
        </authorList>
    </citation>
    <scope>NUCLEOTIDE SEQUENCE [LARGE SCALE GENOMIC DNA]</scope>
    <source>
        <strain evidence="1 2">KCTC 12363</strain>
    </source>
</reference>
<organism evidence="1 2">
    <name type="scientific">Cyclobacterium amurskyense</name>
    <dbReference type="NCBI Taxonomy" id="320787"/>
    <lineage>
        <taxon>Bacteria</taxon>
        <taxon>Pseudomonadati</taxon>
        <taxon>Bacteroidota</taxon>
        <taxon>Cytophagia</taxon>
        <taxon>Cytophagales</taxon>
        <taxon>Cyclobacteriaceae</taxon>
        <taxon>Cyclobacterium</taxon>
    </lineage>
</organism>
<dbReference type="RefSeq" id="WP_048640996.1">
    <property type="nucleotide sequence ID" value="NZ_CP012040.1"/>
</dbReference>
<dbReference type="PATRIC" id="fig|320787.5.peg.1239"/>
<dbReference type="STRING" id="320787.CA2015_1116"/>
<accession>A0A0H4PBS6</accession>
<dbReference type="InterPro" id="IPR046037">
    <property type="entry name" value="DUF5995"/>
</dbReference>
<dbReference type="AlphaFoldDB" id="A0A0H4PBS6"/>
<sequence>MEVNNSVVDKMMETVKKFEANKDNRTIFLHCYSMMTANMLLAIEQNKFHDTQWVNQLLNRFADYYFNALTCYDCGQETPTVWKEVHKAAASKKLHVIQHLLLGVNSHINYDLVLTLYDMLSPEWADLSDEMRVKRYQDHCLVNLIIGDTIDKVQDEVVEKYSPSMDVIDKLMGRLDEFLLLKLITAWRDKVWDHTQELLVLESEAERTKYILELEKKVLKKADWLDTQIGFR</sequence>
<dbReference type="Pfam" id="PF19458">
    <property type="entry name" value="DUF5995"/>
    <property type="match status" value="1"/>
</dbReference>
<dbReference type="KEGG" id="camu:CA2015_1116"/>
<dbReference type="Proteomes" id="UP000036520">
    <property type="component" value="Chromosome"/>
</dbReference>
<dbReference type="EMBL" id="CP012040">
    <property type="protein sequence ID" value="AKP50565.1"/>
    <property type="molecule type" value="Genomic_DNA"/>
</dbReference>
<protein>
    <submittedName>
        <fullName evidence="1">Uncharacterized protein</fullName>
    </submittedName>
</protein>
<evidence type="ECO:0000313" key="1">
    <source>
        <dbReference type="EMBL" id="AKP50565.1"/>
    </source>
</evidence>